<dbReference type="EMBL" id="OIVN01002380">
    <property type="protein sequence ID" value="SPD03148.1"/>
    <property type="molecule type" value="Genomic_DNA"/>
</dbReference>
<keyword evidence="2" id="KW-0472">Membrane</keyword>
<evidence type="ECO:0000313" key="4">
    <source>
        <dbReference type="EMBL" id="SPD03148.1"/>
    </source>
</evidence>
<feature type="region of interest" description="Disordered" evidence="1">
    <location>
        <begin position="1"/>
        <end position="29"/>
    </location>
</feature>
<dbReference type="PANTHER" id="PTHR31852">
    <property type="entry name" value="LATE EMBRYOGENESIS ABUNDANT (LEA) HYDROXYPROLINE-RICH GLYCOPROTEIN FAMILY"/>
    <property type="match status" value="1"/>
</dbReference>
<organism evidence="4">
    <name type="scientific">Fagus sylvatica</name>
    <name type="common">Beechnut</name>
    <dbReference type="NCBI Taxonomy" id="28930"/>
    <lineage>
        <taxon>Eukaryota</taxon>
        <taxon>Viridiplantae</taxon>
        <taxon>Streptophyta</taxon>
        <taxon>Embryophyta</taxon>
        <taxon>Tracheophyta</taxon>
        <taxon>Spermatophyta</taxon>
        <taxon>Magnoliopsida</taxon>
        <taxon>eudicotyledons</taxon>
        <taxon>Gunneridae</taxon>
        <taxon>Pentapetalae</taxon>
        <taxon>rosids</taxon>
        <taxon>fabids</taxon>
        <taxon>Fagales</taxon>
        <taxon>Fagaceae</taxon>
        <taxon>Fagus</taxon>
    </lineage>
</organism>
<keyword evidence="2" id="KW-1133">Transmembrane helix</keyword>
<dbReference type="Pfam" id="PF03168">
    <property type="entry name" value="LEA_2"/>
    <property type="match status" value="1"/>
</dbReference>
<reference evidence="4" key="1">
    <citation type="submission" date="2018-02" db="EMBL/GenBank/DDBJ databases">
        <authorList>
            <person name="Cohen D.B."/>
            <person name="Kent A.D."/>
        </authorList>
    </citation>
    <scope>NUCLEOTIDE SEQUENCE</scope>
</reference>
<feature type="domain" description="Late embryogenesis abundant protein LEA-2 subgroup" evidence="3">
    <location>
        <begin position="97"/>
        <end position="198"/>
    </location>
</feature>
<gene>
    <name evidence="4" type="ORF">FSB_LOCUS31030</name>
</gene>
<proteinExistence type="predicted"/>
<protein>
    <recommendedName>
        <fullName evidence="3">Late embryogenesis abundant protein LEA-2 subgroup domain-containing protein</fullName>
    </recommendedName>
</protein>
<dbReference type="InterPro" id="IPR055301">
    <property type="entry name" value="Lea14-like_2"/>
</dbReference>
<name>A0A2N9GUI7_FAGSY</name>
<dbReference type="AlphaFoldDB" id="A0A2N9GUI7"/>
<evidence type="ECO:0000256" key="1">
    <source>
        <dbReference type="SAM" id="MobiDB-lite"/>
    </source>
</evidence>
<evidence type="ECO:0000256" key="2">
    <source>
        <dbReference type="SAM" id="Phobius"/>
    </source>
</evidence>
<feature type="transmembrane region" description="Helical" evidence="2">
    <location>
        <begin position="41"/>
        <end position="64"/>
    </location>
</feature>
<dbReference type="InterPro" id="IPR004864">
    <property type="entry name" value="LEA_2"/>
</dbReference>
<dbReference type="Gene3D" id="2.60.40.1820">
    <property type="match status" value="1"/>
</dbReference>
<accession>A0A2N9GUI7</accession>
<evidence type="ECO:0000259" key="3">
    <source>
        <dbReference type="Pfam" id="PF03168"/>
    </source>
</evidence>
<sequence length="214" mass="23565">MAEKPNQQVYPLAPSHGHPRSDAESGTLNSKELKRKKRIKCAIYIVAFIVLQTMVITAFALTVMKVKTPKARLGTTSSVTVNTVSNTSFDINLTTQVRIKNTNFGPYKYESTDVMFMYDSVSVGQGSIPKSKAGFRSTKKVGVTVNLNSKALPSSSSSNLESDLKAQVLKLNGKAKFTGKVELLFIMKKKKAIEMNCTMQINLSTKMLKDLICE</sequence>
<keyword evidence="2" id="KW-0812">Transmembrane</keyword>